<accession>A0A509EIA8</accession>
<dbReference type="InterPro" id="IPR050900">
    <property type="entry name" value="Transposase_IS3/IS150/IS904"/>
</dbReference>
<dbReference type="InterPro" id="IPR001584">
    <property type="entry name" value="Integrase_cat-core"/>
</dbReference>
<evidence type="ECO:0000313" key="3">
    <source>
        <dbReference type="Proteomes" id="UP000410984"/>
    </source>
</evidence>
<dbReference type="InterPro" id="IPR036397">
    <property type="entry name" value="RNaseH_sf"/>
</dbReference>
<dbReference type="Pfam" id="PF00665">
    <property type="entry name" value="rve"/>
    <property type="match status" value="1"/>
</dbReference>
<name>A0A509EIA8_9HYPH</name>
<dbReference type="SUPFAM" id="SSF53098">
    <property type="entry name" value="Ribonuclease H-like"/>
    <property type="match status" value="1"/>
</dbReference>
<protein>
    <recommendedName>
        <fullName evidence="1">Integrase catalytic domain-containing protein</fullName>
    </recommendedName>
</protein>
<dbReference type="OrthoDB" id="9803878at2"/>
<dbReference type="EMBL" id="CABFPH010000069">
    <property type="protein sequence ID" value="VUD73374.1"/>
    <property type="molecule type" value="Genomic_DNA"/>
</dbReference>
<dbReference type="Gene3D" id="3.30.420.10">
    <property type="entry name" value="Ribonuclease H-like superfamily/Ribonuclease H"/>
    <property type="match status" value="1"/>
</dbReference>
<keyword evidence="3" id="KW-1185">Reference proteome</keyword>
<dbReference type="RefSeq" id="WP_078947416.1">
    <property type="nucleotide sequence ID" value="NZ_CABFPH010000069.1"/>
</dbReference>
<feature type="domain" description="Integrase catalytic" evidence="1">
    <location>
        <begin position="53"/>
        <end position="115"/>
    </location>
</feature>
<reference evidence="2 3" key="1">
    <citation type="submission" date="2019-06" db="EMBL/GenBank/DDBJ databases">
        <authorList>
            <person name="Rodrigo-Torres L."/>
            <person name="Arahal R. D."/>
            <person name="Lucena T."/>
        </authorList>
    </citation>
    <scope>NUCLEOTIDE SEQUENCE [LARGE SCALE GENOMIC DNA]</scope>
    <source>
        <strain evidence="2 3">SB0023/3</strain>
    </source>
</reference>
<dbReference type="GO" id="GO:0003676">
    <property type="term" value="F:nucleic acid binding"/>
    <property type="evidence" value="ECO:0007669"/>
    <property type="project" value="InterPro"/>
</dbReference>
<dbReference type="AlphaFoldDB" id="A0A509EIA8"/>
<dbReference type="PANTHER" id="PTHR46889:SF7">
    <property type="entry name" value="TRANSPOSASE FOR INSERTION SEQUENCE ELEMENT IS904"/>
    <property type="match status" value="1"/>
</dbReference>
<dbReference type="PANTHER" id="PTHR46889">
    <property type="entry name" value="TRANSPOSASE INSF FOR INSERTION SEQUENCE IS3B-RELATED"/>
    <property type="match status" value="1"/>
</dbReference>
<gene>
    <name evidence="2" type="ORF">MET9862_03989</name>
</gene>
<evidence type="ECO:0000259" key="1">
    <source>
        <dbReference type="Pfam" id="PF00665"/>
    </source>
</evidence>
<dbReference type="InterPro" id="IPR012337">
    <property type="entry name" value="RNaseH-like_sf"/>
</dbReference>
<sequence length="197" mass="21953">MGLARSTYYDAPRRAADDTALVEAMAAICDAFEAYGWRRVQAALRQQGWRVNHDVAVMGGFVYVAIILDAWSRRVVGYALSRSIDARLTVAALRAAIERRRPAPGLTHHTDRGSQPNTLARRIGRCWSSTGSSVRWADAATPTTVRAKPNDRATRPLPIYLVGVTGTTSRNYTISKSFLHWNDLKEIINHKLLSAYR</sequence>
<dbReference type="Proteomes" id="UP000410984">
    <property type="component" value="Unassembled WGS sequence"/>
</dbReference>
<evidence type="ECO:0000313" key="2">
    <source>
        <dbReference type="EMBL" id="VUD73374.1"/>
    </source>
</evidence>
<organism evidence="2 3">
    <name type="scientific">Methylobacterium symbioticum</name>
    <dbReference type="NCBI Taxonomy" id="2584084"/>
    <lineage>
        <taxon>Bacteria</taxon>
        <taxon>Pseudomonadati</taxon>
        <taxon>Pseudomonadota</taxon>
        <taxon>Alphaproteobacteria</taxon>
        <taxon>Hyphomicrobiales</taxon>
        <taxon>Methylobacteriaceae</taxon>
        <taxon>Methylobacterium</taxon>
    </lineage>
</organism>
<dbReference type="GO" id="GO:0015074">
    <property type="term" value="P:DNA integration"/>
    <property type="evidence" value="ECO:0007669"/>
    <property type="project" value="InterPro"/>
</dbReference>
<proteinExistence type="predicted"/>